<proteinExistence type="predicted"/>
<dbReference type="AlphaFoldDB" id="A0AAN8E0K6"/>
<gene>
    <name evidence="1" type="ORF">CesoFtcFv8_000035</name>
</gene>
<name>A0AAN8E0K6_9TELE</name>
<comment type="caution">
    <text evidence="1">The sequence shown here is derived from an EMBL/GenBank/DDBJ whole genome shotgun (WGS) entry which is preliminary data.</text>
</comment>
<dbReference type="Proteomes" id="UP001335648">
    <property type="component" value="Unassembled WGS sequence"/>
</dbReference>
<dbReference type="EMBL" id="JAULUE010000002">
    <property type="protein sequence ID" value="KAK5931705.1"/>
    <property type="molecule type" value="Genomic_DNA"/>
</dbReference>
<reference evidence="1 2" key="1">
    <citation type="journal article" date="2023" name="Mol. Biol. Evol.">
        <title>Genomics of Secondarily Temperate Adaptation in the Only Non-Antarctic Icefish.</title>
        <authorList>
            <person name="Rivera-Colon A.G."/>
            <person name="Rayamajhi N."/>
            <person name="Minhas B.F."/>
            <person name="Madrigal G."/>
            <person name="Bilyk K.T."/>
            <person name="Yoon V."/>
            <person name="Hune M."/>
            <person name="Gregory S."/>
            <person name="Cheng C.H.C."/>
            <person name="Catchen J.M."/>
        </authorList>
    </citation>
    <scope>NUCLEOTIDE SEQUENCE [LARGE SCALE GENOMIC DNA]</scope>
    <source>
        <strain evidence="1">JC2023a</strain>
    </source>
</reference>
<evidence type="ECO:0000313" key="2">
    <source>
        <dbReference type="Proteomes" id="UP001335648"/>
    </source>
</evidence>
<accession>A0AAN8E0K6</accession>
<organism evidence="1 2">
    <name type="scientific">Champsocephalus esox</name>
    <name type="common">pike icefish</name>
    <dbReference type="NCBI Taxonomy" id="159716"/>
    <lineage>
        <taxon>Eukaryota</taxon>
        <taxon>Metazoa</taxon>
        <taxon>Chordata</taxon>
        <taxon>Craniata</taxon>
        <taxon>Vertebrata</taxon>
        <taxon>Euteleostomi</taxon>
        <taxon>Actinopterygii</taxon>
        <taxon>Neopterygii</taxon>
        <taxon>Teleostei</taxon>
        <taxon>Neoteleostei</taxon>
        <taxon>Acanthomorphata</taxon>
        <taxon>Eupercaria</taxon>
        <taxon>Perciformes</taxon>
        <taxon>Notothenioidei</taxon>
        <taxon>Channichthyidae</taxon>
        <taxon>Champsocephalus</taxon>
    </lineage>
</organism>
<evidence type="ECO:0000313" key="1">
    <source>
        <dbReference type="EMBL" id="KAK5931705.1"/>
    </source>
</evidence>
<sequence>MDSHERGSSQFKQRFRLFGLQEEAAVRVEWSNSLRECAVSLSNAARNFSRNCINAAVKQPPSLCHLVAFLCSHSHCLFNNIILQRCVKSSPSLGGTGMDSIIRSVLCALTPHLFGAQC</sequence>
<keyword evidence="2" id="KW-1185">Reference proteome</keyword>
<protein>
    <submittedName>
        <fullName evidence="1">Uncharacterized protein</fullName>
    </submittedName>
</protein>